<evidence type="ECO:0000313" key="11">
    <source>
        <dbReference type="EMBL" id="KAA5601108.1"/>
    </source>
</evidence>
<comment type="subcellular location">
    <subcellularLocation>
        <location evidence="8">Cell outer membrane</location>
    </subcellularLocation>
    <subcellularLocation>
        <location evidence="1">Membrane</location>
    </subcellularLocation>
</comment>
<evidence type="ECO:0000256" key="8">
    <source>
        <dbReference type="HAMAP-Rule" id="MF_01430"/>
    </source>
</evidence>
<keyword evidence="2 8" id="KW-1134">Transmembrane beta strand</keyword>
<keyword evidence="6 8" id="KW-0472">Membrane</keyword>
<dbReference type="GO" id="GO:0051205">
    <property type="term" value="P:protein insertion into membrane"/>
    <property type="evidence" value="ECO:0007669"/>
    <property type="project" value="UniProtKB-UniRule"/>
</dbReference>
<dbReference type="AlphaFoldDB" id="A0A5M6HZT7"/>
<evidence type="ECO:0000256" key="9">
    <source>
        <dbReference type="NCBIfam" id="TIGR03303"/>
    </source>
</evidence>
<dbReference type="GO" id="GO:0043165">
    <property type="term" value="P:Gram-negative-bacterium-type cell outer membrane assembly"/>
    <property type="evidence" value="ECO:0007669"/>
    <property type="project" value="UniProtKB-UniRule"/>
</dbReference>
<dbReference type="PROSITE" id="PS51779">
    <property type="entry name" value="POTRA"/>
    <property type="match status" value="2"/>
</dbReference>
<dbReference type="GO" id="GO:0009279">
    <property type="term" value="C:cell outer membrane"/>
    <property type="evidence" value="ECO:0007669"/>
    <property type="project" value="UniProtKB-SubCell"/>
</dbReference>
<dbReference type="PANTHER" id="PTHR12815">
    <property type="entry name" value="SORTING AND ASSEMBLY MACHINERY SAMM50 PROTEIN FAMILY MEMBER"/>
    <property type="match status" value="1"/>
</dbReference>
<evidence type="ECO:0000256" key="5">
    <source>
        <dbReference type="ARBA" id="ARBA00022737"/>
    </source>
</evidence>
<dbReference type="InterPro" id="IPR000184">
    <property type="entry name" value="Bac_surfAg_D15"/>
</dbReference>
<dbReference type="NCBIfam" id="TIGR03303">
    <property type="entry name" value="OM_YaeT"/>
    <property type="match status" value="1"/>
</dbReference>
<comment type="function">
    <text evidence="8">Part of the outer membrane protein assembly complex, which is involved in assembly and insertion of beta-barrel proteins into the outer membrane.</text>
</comment>
<comment type="subunit">
    <text evidence="8">Part of the Bam complex.</text>
</comment>
<sequence precursor="true">MTYCVRVVGRLVTVVMLAAGGMATAGTGSVMLATQASAQSASSIVVQGNRRVDADTIRGYFRGDRLDAVTIDEGVKGLFATGLFEDVRVSQQGGRLVVTVVENLVINRVAFEGNKKIKDDVLAGEVQSKSRGPLSRAVVQSDTQRILEVYRRSGRYDVRVEPKTIDLPNGRVDLVFEVTEGTKTAVRRIEFVGNKAYGSWKLKDVMNTTESNWLSWIKNSDVYDPDRLNADQELLRRFYLQHGYADFRILSAVADLDRQKNEFNITITLDEGQQYKFGTVEVQSNIRDVESDSLRRVLRTRQGDTYNADLVEKTIEDLTIEVSKKGYAFAQVRPRGDRDAQTQQISVTYVIEEGPRVYIERINVRGNTRTRDYVVRREFDIFEGDAYNRVMVDRAERRLRNLGYFKTVKITNEPGSAPDRVILNVEVEDQPTGEFSVAGGYSTAEGFIGEVAVAERNFLGRGHYVRLAGSWGEYSKSAEFNFTDPYFMGYRIAAGFDLFYKQTEPSSSTSASYSNNMVGGTIRFGLPLQDNLSLLLRYSLYQQEIEIGNPEYRDCAPQGNVPFPDCQENGEASQAFKQIAGDPQMVSLVGYTLAYNTLDSNKQPTKGLYAELKQDFAGIGGDVNFVRTTGDVRWYHDLGSDIVGLLRAQGGYVTGWGDQEFRIMDGFFMGPNLVRGFKSAGIGPRDMDSNNQDALGGSMYWGTTAEVQFPVPWMPKDFGLRGALFADAGSLWDYQGEVYNGMEVEDGNVIRSSVGAGVIWSSPFGPIRIDYAVALSKADYDKTQAFRFSGGTRF</sequence>
<dbReference type="Pfam" id="PF01103">
    <property type="entry name" value="Omp85"/>
    <property type="match status" value="1"/>
</dbReference>
<organism evidence="11 12">
    <name type="scientific">Blastochloris sulfoviridis</name>
    <dbReference type="NCBI Taxonomy" id="50712"/>
    <lineage>
        <taxon>Bacteria</taxon>
        <taxon>Pseudomonadati</taxon>
        <taxon>Pseudomonadota</taxon>
        <taxon>Alphaproteobacteria</taxon>
        <taxon>Hyphomicrobiales</taxon>
        <taxon>Blastochloridaceae</taxon>
        <taxon>Blastochloris</taxon>
    </lineage>
</organism>
<keyword evidence="5 8" id="KW-0677">Repeat</keyword>
<dbReference type="Gene3D" id="2.40.160.50">
    <property type="entry name" value="membrane protein fhac: a member of the omp85/tpsb transporter family"/>
    <property type="match status" value="1"/>
</dbReference>
<name>A0A5M6HZT7_9HYPH</name>
<comment type="similarity">
    <text evidence="8">Belongs to the BamA family.</text>
</comment>
<feature type="domain" description="POTRA" evidence="10">
    <location>
        <begin position="357"/>
        <end position="430"/>
    </location>
</feature>
<keyword evidence="12" id="KW-1185">Reference proteome</keyword>
<keyword evidence="7 8" id="KW-0998">Cell outer membrane</keyword>
<keyword evidence="3 8" id="KW-0812">Transmembrane</keyword>
<dbReference type="PANTHER" id="PTHR12815:SF23">
    <property type="entry name" value="OUTER MEMBRANE PROTEIN ASSEMBLY FACTOR BAMA"/>
    <property type="match status" value="1"/>
</dbReference>
<comment type="caution">
    <text evidence="11">The sequence shown here is derived from an EMBL/GenBank/DDBJ whole genome shotgun (WGS) entry which is preliminary data.</text>
</comment>
<dbReference type="InterPro" id="IPR023707">
    <property type="entry name" value="OM_assembly_BamA"/>
</dbReference>
<dbReference type="HAMAP" id="MF_01430">
    <property type="entry name" value="OM_assembly_BamA"/>
    <property type="match status" value="1"/>
</dbReference>
<dbReference type="OrthoDB" id="9803054at2"/>
<accession>A0A5M6HZT7</accession>
<dbReference type="Pfam" id="PF07244">
    <property type="entry name" value="POTRA"/>
    <property type="match status" value="4"/>
</dbReference>
<feature type="domain" description="POTRA" evidence="10">
    <location>
        <begin position="104"/>
        <end position="181"/>
    </location>
</feature>
<evidence type="ECO:0000256" key="7">
    <source>
        <dbReference type="ARBA" id="ARBA00023237"/>
    </source>
</evidence>
<reference evidence="11 12" key="1">
    <citation type="submission" date="2019-09" db="EMBL/GenBank/DDBJ databases">
        <title>Draft Whole-Genome sequence of Blastochloris sulfoviridis DSM 729.</title>
        <authorList>
            <person name="Meyer T.E."/>
            <person name="Kyndt J.A."/>
        </authorList>
    </citation>
    <scope>NUCLEOTIDE SEQUENCE [LARGE SCALE GENOMIC DNA]</scope>
    <source>
        <strain evidence="11 12">DSM 729</strain>
    </source>
</reference>
<dbReference type="PIRSF" id="PIRSF006076">
    <property type="entry name" value="OM_assembly_OMP85"/>
    <property type="match status" value="1"/>
</dbReference>
<proteinExistence type="inferred from homology"/>
<evidence type="ECO:0000259" key="10">
    <source>
        <dbReference type="PROSITE" id="PS51779"/>
    </source>
</evidence>
<keyword evidence="4 8" id="KW-0732">Signal</keyword>
<evidence type="ECO:0000256" key="4">
    <source>
        <dbReference type="ARBA" id="ARBA00022729"/>
    </source>
</evidence>
<protein>
    <recommendedName>
        <fullName evidence="8 9">Outer membrane protein assembly factor BamA</fullName>
    </recommendedName>
</protein>
<evidence type="ECO:0000256" key="2">
    <source>
        <dbReference type="ARBA" id="ARBA00022452"/>
    </source>
</evidence>
<dbReference type="InterPro" id="IPR034746">
    <property type="entry name" value="POTRA"/>
</dbReference>
<evidence type="ECO:0000313" key="12">
    <source>
        <dbReference type="Proteomes" id="UP000323886"/>
    </source>
</evidence>
<evidence type="ECO:0000256" key="6">
    <source>
        <dbReference type="ARBA" id="ARBA00023136"/>
    </source>
</evidence>
<dbReference type="Gene3D" id="3.10.20.310">
    <property type="entry name" value="membrane protein fhac"/>
    <property type="match status" value="5"/>
</dbReference>
<feature type="signal peptide" evidence="8">
    <location>
        <begin position="1"/>
        <end position="25"/>
    </location>
</feature>
<feature type="chain" id="PRO_5024518890" description="Outer membrane protein assembly factor BamA" evidence="8">
    <location>
        <begin position="26"/>
        <end position="794"/>
    </location>
</feature>
<gene>
    <name evidence="8 11" type="primary">bamA</name>
    <name evidence="11" type="ORF">F1193_09875</name>
</gene>
<dbReference type="InterPro" id="IPR039910">
    <property type="entry name" value="D15-like"/>
</dbReference>
<dbReference type="Proteomes" id="UP000323886">
    <property type="component" value="Unassembled WGS sequence"/>
</dbReference>
<dbReference type="EMBL" id="VWPL01000015">
    <property type="protein sequence ID" value="KAA5601108.1"/>
    <property type="molecule type" value="Genomic_DNA"/>
</dbReference>
<dbReference type="RefSeq" id="WP_150097522.1">
    <property type="nucleotide sequence ID" value="NZ_VWPL01000015.1"/>
</dbReference>
<evidence type="ECO:0000256" key="3">
    <source>
        <dbReference type="ARBA" id="ARBA00022692"/>
    </source>
</evidence>
<evidence type="ECO:0000256" key="1">
    <source>
        <dbReference type="ARBA" id="ARBA00004370"/>
    </source>
</evidence>
<dbReference type="InterPro" id="IPR010827">
    <property type="entry name" value="BamA/TamA_POTRA"/>
</dbReference>